<keyword evidence="2" id="KW-1185">Reference proteome</keyword>
<protein>
    <recommendedName>
        <fullName evidence="3">BTB domain-containing protein</fullName>
    </recommendedName>
</protein>
<dbReference type="Proteomes" id="UP001565368">
    <property type="component" value="Unassembled WGS sequence"/>
</dbReference>
<comment type="caution">
    <text evidence="1">The sequence shown here is derived from an EMBL/GenBank/DDBJ whole genome shotgun (WGS) entry which is preliminary data.</text>
</comment>
<evidence type="ECO:0000313" key="1">
    <source>
        <dbReference type="EMBL" id="KAL1409247.1"/>
    </source>
</evidence>
<sequence length="254" mass="28609">MHAVPSRHLAPASTRSIASISLAPPLDGTAKVDIPVPPVFHLNFGRSLDPNEIVLQSSDNICFAFNRYRLAFLFPVFDGLFQIPPPPNITHNPVPITVCTSESLALCLTLIKEGMDHRGKTNVRWPTREVLSDLIEFVNAYDMPFVADELLARTSHILATRYHPPAVTNSQNEPFGAKFFDRYAFARATNSPYTPQERQATLGFDYHDISEWCEATLTKYDPLGLADLFKALLDIKTLHLELVKRTGHKRKRQQ</sequence>
<evidence type="ECO:0000313" key="2">
    <source>
        <dbReference type="Proteomes" id="UP001565368"/>
    </source>
</evidence>
<reference evidence="1 2" key="1">
    <citation type="submission" date="2023-08" db="EMBL/GenBank/DDBJ databases">
        <title>Annotated Genome Sequence of Vanrija albida AlHP1.</title>
        <authorList>
            <person name="Herzog R."/>
        </authorList>
    </citation>
    <scope>NUCLEOTIDE SEQUENCE [LARGE SCALE GENOMIC DNA]</scope>
    <source>
        <strain evidence="1 2">AlHP1</strain>
    </source>
</reference>
<gene>
    <name evidence="1" type="ORF">Q8F55_006080</name>
</gene>
<dbReference type="GeneID" id="95987123"/>
<dbReference type="RefSeq" id="XP_069209191.1">
    <property type="nucleotide sequence ID" value="XM_069354549.1"/>
</dbReference>
<name>A0ABR3Q3Y1_9TREE</name>
<evidence type="ECO:0008006" key="3">
    <source>
        <dbReference type="Google" id="ProtNLM"/>
    </source>
</evidence>
<dbReference type="EMBL" id="JBBXJM010000004">
    <property type="protein sequence ID" value="KAL1409247.1"/>
    <property type="molecule type" value="Genomic_DNA"/>
</dbReference>
<proteinExistence type="predicted"/>
<organism evidence="1 2">
    <name type="scientific">Vanrija albida</name>
    <dbReference type="NCBI Taxonomy" id="181172"/>
    <lineage>
        <taxon>Eukaryota</taxon>
        <taxon>Fungi</taxon>
        <taxon>Dikarya</taxon>
        <taxon>Basidiomycota</taxon>
        <taxon>Agaricomycotina</taxon>
        <taxon>Tremellomycetes</taxon>
        <taxon>Trichosporonales</taxon>
        <taxon>Trichosporonaceae</taxon>
        <taxon>Vanrija</taxon>
    </lineage>
</organism>
<accession>A0ABR3Q3Y1</accession>